<proteinExistence type="inferred from homology"/>
<evidence type="ECO:0000256" key="1">
    <source>
        <dbReference type="ARBA" id="ARBA00009249"/>
    </source>
</evidence>
<dbReference type="PROSITE" id="PS00189">
    <property type="entry name" value="LIPOYL"/>
    <property type="match status" value="1"/>
</dbReference>
<reference evidence="7" key="1">
    <citation type="submission" date="2018-03" db="EMBL/GenBank/DDBJ databases">
        <authorList>
            <person name="Navarro De La Torre S."/>
        </authorList>
    </citation>
    <scope>NUCLEOTIDE SEQUENCE [LARGE SCALE GENOMIC DNA]</scope>
    <source>
        <strain evidence="7">EAod3</strain>
    </source>
</reference>
<dbReference type="PROSITE" id="PS50968">
    <property type="entry name" value="BIOTINYL_LIPOYL"/>
    <property type="match status" value="1"/>
</dbReference>
<comment type="similarity">
    <text evidence="1 3">Belongs to the GcvH family.</text>
</comment>
<dbReference type="Pfam" id="PF01597">
    <property type="entry name" value="GCV_H"/>
    <property type="match status" value="1"/>
</dbReference>
<feature type="domain" description="Lipoyl-binding" evidence="5">
    <location>
        <begin position="24"/>
        <end position="106"/>
    </location>
</feature>
<dbReference type="GO" id="GO:0005829">
    <property type="term" value="C:cytosol"/>
    <property type="evidence" value="ECO:0007669"/>
    <property type="project" value="TreeGrafter"/>
</dbReference>
<evidence type="ECO:0000256" key="3">
    <source>
        <dbReference type="HAMAP-Rule" id="MF_00272"/>
    </source>
</evidence>
<dbReference type="InterPro" id="IPR011053">
    <property type="entry name" value="Single_hybrid_motif"/>
</dbReference>
<dbReference type="RefSeq" id="WP_108843624.1">
    <property type="nucleotide sequence ID" value="NZ_ONZI01000004.1"/>
</dbReference>
<dbReference type="InterPro" id="IPR002930">
    <property type="entry name" value="GCV_H"/>
</dbReference>
<feature type="modified residue" description="N6-lipoyllysine" evidence="3 4">
    <location>
        <position position="65"/>
    </location>
</feature>
<sequence length="132" mass="14242">MSQIPTNLRYSDSHEWVQDNGDGTVTIGITDHAQQALGDVVFVELPEVGSTLATGEEFGVVESVKAASDLYAPLSGEVLGVNTLLEDAPESLNESPYDDAWLIKIRLAEPDELESLMDADSYTELVANEAND</sequence>
<comment type="function">
    <text evidence="3">The glycine cleavage system catalyzes the degradation of glycine. The H protein shuttles the methylamine group of glycine from the P protein to the T protein.</text>
</comment>
<gene>
    <name evidence="3 6" type="primary">gcvH</name>
    <name evidence="6" type="ORF">KSP9073_02865</name>
</gene>
<dbReference type="NCBIfam" id="TIGR00527">
    <property type="entry name" value="gcvH"/>
    <property type="match status" value="1"/>
</dbReference>
<dbReference type="InterPro" id="IPR033753">
    <property type="entry name" value="GCV_H/Fam206"/>
</dbReference>
<evidence type="ECO:0000313" key="7">
    <source>
        <dbReference type="Proteomes" id="UP000244934"/>
    </source>
</evidence>
<dbReference type="SUPFAM" id="SSF51230">
    <property type="entry name" value="Single hybrid motif"/>
    <property type="match status" value="1"/>
</dbReference>
<dbReference type="HAMAP" id="MF_00272">
    <property type="entry name" value="GcvH"/>
    <property type="match status" value="1"/>
</dbReference>
<dbReference type="InterPro" id="IPR003016">
    <property type="entry name" value="2-oxoA_DH_lipoyl-BS"/>
</dbReference>
<dbReference type="NCBIfam" id="NF002270">
    <property type="entry name" value="PRK01202.1"/>
    <property type="match status" value="1"/>
</dbReference>
<dbReference type="CDD" id="cd06848">
    <property type="entry name" value="GCS_H"/>
    <property type="match status" value="1"/>
</dbReference>
<dbReference type="EMBL" id="ONZI01000004">
    <property type="protein sequence ID" value="SPJ34818.1"/>
    <property type="molecule type" value="Genomic_DNA"/>
</dbReference>
<dbReference type="Proteomes" id="UP000244934">
    <property type="component" value="Unassembled WGS sequence"/>
</dbReference>
<dbReference type="InterPro" id="IPR000089">
    <property type="entry name" value="Biotin_lipoyl"/>
</dbReference>
<dbReference type="PANTHER" id="PTHR11715">
    <property type="entry name" value="GLYCINE CLEAVAGE SYSTEM H PROTEIN"/>
    <property type="match status" value="1"/>
</dbReference>
<keyword evidence="2 3" id="KW-0450">Lipoyl</keyword>
<evidence type="ECO:0000259" key="5">
    <source>
        <dbReference type="PROSITE" id="PS50968"/>
    </source>
</evidence>
<dbReference type="GO" id="GO:0005960">
    <property type="term" value="C:glycine cleavage complex"/>
    <property type="evidence" value="ECO:0007669"/>
    <property type="project" value="InterPro"/>
</dbReference>
<dbReference type="PANTHER" id="PTHR11715:SF3">
    <property type="entry name" value="GLYCINE CLEAVAGE SYSTEM H PROTEIN-RELATED"/>
    <property type="match status" value="1"/>
</dbReference>
<dbReference type="Gene3D" id="2.40.50.100">
    <property type="match status" value="1"/>
</dbReference>
<dbReference type="InterPro" id="IPR017453">
    <property type="entry name" value="GCV_H_sub"/>
</dbReference>
<accession>A0A2R8CPI8</accession>
<dbReference type="AlphaFoldDB" id="A0A2R8CPI8"/>
<dbReference type="OrthoDB" id="9796712at2"/>
<evidence type="ECO:0000256" key="2">
    <source>
        <dbReference type="ARBA" id="ARBA00022823"/>
    </source>
</evidence>
<keyword evidence="7" id="KW-1185">Reference proteome</keyword>
<evidence type="ECO:0000313" key="6">
    <source>
        <dbReference type="EMBL" id="SPJ34818.1"/>
    </source>
</evidence>
<dbReference type="GO" id="GO:0019464">
    <property type="term" value="P:glycine decarboxylation via glycine cleavage system"/>
    <property type="evidence" value="ECO:0007669"/>
    <property type="project" value="UniProtKB-UniRule"/>
</dbReference>
<evidence type="ECO:0000256" key="4">
    <source>
        <dbReference type="PIRSR" id="PIRSR617453-50"/>
    </source>
</evidence>
<comment type="subunit">
    <text evidence="3">The glycine cleavage system is composed of four proteins: P, T, L and H.</text>
</comment>
<organism evidence="6 7">
    <name type="scientific">Kushneria phyllosphaerae</name>
    <dbReference type="NCBI Taxonomy" id="2100822"/>
    <lineage>
        <taxon>Bacteria</taxon>
        <taxon>Pseudomonadati</taxon>
        <taxon>Pseudomonadota</taxon>
        <taxon>Gammaproteobacteria</taxon>
        <taxon>Oceanospirillales</taxon>
        <taxon>Halomonadaceae</taxon>
        <taxon>Kushneria</taxon>
    </lineage>
</organism>
<protein>
    <recommendedName>
        <fullName evidence="3">Glycine cleavage system H protein</fullName>
    </recommendedName>
</protein>
<name>A0A2R8CPI8_9GAMM</name>
<comment type="cofactor">
    <cofactor evidence="3">
        <name>(R)-lipoate</name>
        <dbReference type="ChEBI" id="CHEBI:83088"/>
    </cofactor>
    <text evidence="3">Binds 1 lipoyl cofactor covalently.</text>
</comment>
<dbReference type="GO" id="GO:0009249">
    <property type="term" value="P:protein lipoylation"/>
    <property type="evidence" value="ECO:0007669"/>
    <property type="project" value="TreeGrafter"/>
</dbReference>